<feature type="transmembrane region" description="Helical" evidence="4">
    <location>
        <begin position="304"/>
        <end position="324"/>
    </location>
</feature>
<accession>A0A177K4M5</accession>
<dbReference type="RefSeq" id="WP_063975899.1">
    <property type="nucleotide sequence ID" value="NZ_JARQWY010000045.1"/>
</dbReference>
<dbReference type="InterPro" id="IPR057326">
    <property type="entry name" value="KR_dom"/>
</dbReference>
<evidence type="ECO:0000256" key="2">
    <source>
        <dbReference type="ARBA" id="ARBA00023002"/>
    </source>
</evidence>
<keyword evidence="4" id="KW-0472">Membrane</keyword>
<dbReference type="Proteomes" id="UP000077262">
    <property type="component" value="Unassembled WGS sequence"/>
</dbReference>
<comment type="similarity">
    <text evidence="1 3">Belongs to the short-chain dehydrogenases/reductases (SDR) family.</text>
</comment>
<keyword evidence="4" id="KW-0812">Transmembrane</keyword>
<organism evidence="6 7">
    <name type="scientific">Sphingobium yanoikuyae</name>
    <name type="common">Sphingomonas yanoikuyae</name>
    <dbReference type="NCBI Taxonomy" id="13690"/>
    <lineage>
        <taxon>Bacteria</taxon>
        <taxon>Pseudomonadati</taxon>
        <taxon>Pseudomonadota</taxon>
        <taxon>Alphaproteobacteria</taxon>
        <taxon>Sphingomonadales</taxon>
        <taxon>Sphingomonadaceae</taxon>
        <taxon>Sphingobium</taxon>
    </lineage>
</organism>
<dbReference type="OrthoDB" id="9810734at2"/>
<dbReference type="AlphaFoldDB" id="A0A177K4M5"/>
<evidence type="ECO:0000259" key="5">
    <source>
        <dbReference type="SMART" id="SM00822"/>
    </source>
</evidence>
<dbReference type="PRINTS" id="PR00080">
    <property type="entry name" value="SDRFAMILY"/>
</dbReference>
<evidence type="ECO:0000313" key="7">
    <source>
        <dbReference type="Proteomes" id="UP000077262"/>
    </source>
</evidence>
<reference evidence="6 7" key="1">
    <citation type="submission" date="2016-02" db="EMBL/GenBank/DDBJ databases">
        <authorList>
            <person name="Wen L."/>
            <person name="He K."/>
            <person name="Yang H."/>
        </authorList>
    </citation>
    <scope>NUCLEOTIDE SEQUENCE [LARGE SCALE GENOMIC DNA]</scope>
    <source>
        <strain evidence="6 7">CD09_2</strain>
    </source>
</reference>
<proteinExistence type="inferred from homology"/>
<evidence type="ECO:0000256" key="1">
    <source>
        <dbReference type="ARBA" id="ARBA00006484"/>
    </source>
</evidence>
<dbReference type="GO" id="GO:0016020">
    <property type="term" value="C:membrane"/>
    <property type="evidence" value="ECO:0007669"/>
    <property type="project" value="TreeGrafter"/>
</dbReference>
<comment type="caution">
    <text evidence="6">The sequence shown here is derived from an EMBL/GenBank/DDBJ whole genome shotgun (WGS) entry which is preliminary data.</text>
</comment>
<evidence type="ECO:0000256" key="3">
    <source>
        <dbReference type="RuleBase" id="RU000363"/>
    </source>
</evidence>
<dbReference type="NCBIfam" id="NF005495">
    <property type="entry name" value="PRK07109.1"/>
    <property type="match status" value="1"/>
</dbReference>
<dbReference type="Pfam" id="PF00106">
    <property type="entry name" value="adh_short"/>
    <property type="match status" value="1"/>
</dbReference>
<evidence type="ECO:0000256" key="4">
    <source>
        <dbReference type="SAM" id="Phobius"/>
    </source>
</evidence>
<dbReference type="InterPro" id="IPR020904">
    <property type="entry name" value="Sc_DH/Rdtase_CS"/>
</dbReference>
<dbReference type="PANTHER" id="PTHR44196:SF1">
    <property type="entry name" value="DEHYDROGENASE_REDUCTASE SDR FAMILY MEMBER 7B"/>
    <property type="match status" value="1"/>
</dbReference>
<dbReference type="SMART" id="SM00822">
    <property type="entry name" value="PKS_KR"/>
    <property type="match status" value="1"/>
</dbReference>
<keyword evidence="4" id="KW-1133">Transmembrane helix</keyword>
<sequence>MQSVIVTGASAGIGLAIAERFAKGGWQVGLIARQPERLEGAKRLLEAHGGKVVALRADLADPDAVDAAADRLATELGGIDAWVNNAMSTVIARAGAISSAEYQRVTATTYLSQVYGTLAALRHMRSAGKGTIVQISSGLAIRPAPLQAAYCGAKAAVTGFTDSLRAELIDEASPIALSVVYLPGVNTPQPGWSRNRSGHEQVIPDPLFDPRLCAEAVWATVENPQREVWVGRTTAMMALGQRIAPAYSDRKAAEMVTAQLGAPMGPREGNLDEAVTGPALIDGDAKDRVIDTRAEFFTSRHRDILKMTATGALLGLGAIAGLGLSRGFGRLLR</sequence>
<name>A0A177K4M5_SPHYA</name>
<dbReference type="InterPro" id="IPR036291">
    <property type="entry name" value="NAD(P)-bd_dom_sf"/>
</dbReference>
<dbReference type="EMBL" id="LSTR01000002">
    <property type="protein sequence ID" value="OAH48047.1"/>
    <property type="molecule type" value="Genomic_DNA"/>
</dbReference>
<dbReference type="PRINTS" id="PR00081">
    <property type="entry name" value="GDHRDH"/>
</dbReference>
<protein>
    <submittedName>
        <fullName evidence="6">Short-chain dehydrogenase</fullName>
    </submittedName>
</protein>
<dbReference type="InterPro" id="IPR002347">
    <property type="entry name" value="SDR_fam"/>
</dbReference>
<gene>
    <name evidence="6" type="ORF">AX777_16340</name>
</gene>
<dbReference type="GO" id="GO:0016491">
    <property type="term" value="F:oxidoreductase activity"/>
    <property type="evidence" value="ECO:0007669"/>
    <property type="project" value="UniProtKB-KW"/>
</dbReference>
<dbReference type="SUPFAM" id="SSF51735">
    <property type="entry name" value="NAD(P)-binding Rossmann-fold domains"/>
    <property type="match status" value="1"/>
</dbReference>
<evidence type="ECO:0000313" key="6">
    <source>
        <dbReference type="EMBL" id="OAH48047.1"/>
    </source>
</evidence>
<feature type="domain" description="Ketoreductase" evidence="5">
    <location>
        <begin position="2"/>
        <end position="186"/>
    </location>
</feature>
<keyword evidence="2" id="KW-0560">Oxidoreductase</keyword>
<dbReference type="Gene3D" id="3.40.50.720">
    <property type="entry name" value="NAD(P)-binding Rossmann-like Domain"/>
    <property type="match status" value="1"/>
</dbReference>
<dbReference type="PANTHER" id="PTHR44196">
    <property type="entry name" value="DEHYDROGENASE/REDUCTASE SDR FAMILY MEMBER 7B"/>
    <property type="match status" value="1"/>
</dbReference>
<dbReference type="PROSITE" id="PS00061">
    <property type="entry name" value="ADH_SHORT"/>
    <property type="match status" value="1"/>
</dbReference>